<proteinExistence type="predicted"/>
<dbReference type="AlphaFoldDB" id="A0A5B0M3B1"/>
<evidence type="ECO:0000313" key="1">
    <source>
        <dbReference type="EMBL" id="KAA1070458.1"/>
    </source>
</evidence>
<comment type="caution">
    <text evidence="1">The sequence shown here is derived from an EMBL/GenBank/DDBJ whole genome shotgun (WGS) entry which is preliminary data.</text>
</comment>
<reference evidence="1 2" key="1">
    <citation type="submission" date="2019-05" db="EMBL/GenBank/DDBJ databases">
        <title>Emergence of the Ug99 lineage of the wheat stem rust pathogen through somatic hybridization.</title>
        <authorList>
            <person name="Li F."/>
            <person name="Upadhyaya N.M."/>
            <person name="Sperschneider J."/>
            <person name="Matny O."/>
            <person name="Nguyen-Phuc H."/>
            <person name="Mago R."/>
            <person name="Raley C."/>
            <person name="Miller M.E."/>
            <person name="Silverstein K.A.T."/>
            <person name="Henningsen E."/>
            <person name="Hirsch C.D."/>
            <person name="Visser B."/>
            <person name="Pretorius Z.A."/>
            <person name="Steffenson B.J."/>
            <person name="Schwessinger B."/>
            <person name="Dodds P.N."/>
            <person name="Figueroa M."/>
        </authorList>
    </citation>
    <scope>NUCLEOTIDE SEQUENCE [LARGE SCALE GENOMIC DNA]</scope>
    <source>
        <strain evidence="1">21-0</strain>
    </source>
</reference>
<organism evidence="1 2">
    <name type="scientific">Puccinia graminis f. sp. tritici</name>
    <dbReference type="NCBI Taxonomy" id="56615"/>
    <lineage>
        <taxon>Eukaryota</taxon>
        <taxon>Fungi</taxon>
        <taxon>Dikarya</taxon>
        <taxon>Basidiomycota</taxon>
        <taxon>Pucciniomycotina</taxon>
        <taxon>Pucciniomycetes</taxon>
        <taxon>Pucciniales</taxon>
        <taxon>Pucciniaceae</taxon>
        <taxon>Puccinia</taxon>
    </lineage>
</organism>
<dbReference type="EMBL" id="VSWC01000171">
    <property type="protein sequence ID" value="KAA1070458.1"/>
    <property type="molecule type" value="Genomic_DNA"/>
</dbReference>
<keyword evidence="2" id="KW-1185">Reference proteome</keyword>
<accession>A0A5B0M3B1</accession>
<gene>
    <name evidence="1" type="ORF">PGT21_012666</name>
</gene>
<evidence type="ECO:0000313" key="2">
    <source>
        <dbReference type="Proteomes" id="UP000324748"/>
    </source>
</evidence>
<protein>
    <submittedName>
        <fullName evidence="1">Uncharacterized protein</fullName>
    </submittedName>
</protein>
<name>A0A5B0M3B1_PUCGR</name>
<sequence>MEDFSGTGSPNTWVLGFTLSSPRLFRSKPEILGALAAYATGCKTITASSDQGSRCRVPRHDRVIPHRCPGFSRTSAGPIPRANRFLRRSGLARNPVQISLERTIATT</sequence>
<dbReference type="Proteomes" id="UP000324748">
    <property type="component" value="Unassembled WGS sequence"/>
</dbReference>